<proteinExistence type="predicted"/>
<dbReference type="Proteomes" id="UP000291116">
    <property type="component" value="Unassembled WGS sequence"/>
</dbReference>
<sequence length="139" mass="15462">MAHRPSKSFSSKVEDNPPRLPDPDAIDRRPPSHTMTKGQSKLRCKRVSNVRALPESAANRLDSAKSPQRIRPAILLGANIMAVSMASNDSSSQPTRTAVFHFKASAASIQFGHYIETPRSKCLSYRLPMIYVRSQQDEI</sequence>
<keyword evidence="3" id="KW-1185">Reference proteome</keyword>
<feature type="compositionally biased region" description="Basic and acidic residues" evidence="1">
    <location>
        <begin position="12"/>
        <end position="30"/>
    </location>
</feature>
<reference evidence="2 3" key="1">
    <citation type="submission" date="2019-01" db="EMBL/GenBank/DDBJ databases">
        <authorList>
            <person name="Ferrante I. M."/>
        </authorList>
    </citation>
    <scope>NUCLEOTIDE SEQUENCE [LARGE SCALE GENOMIC DNA]</scope>
    <source>
        <strain evidence="2 3">B856</strain>
    </source>
</reference>
<protein>
    <submittedName>
        <fullName evidence="2">Uncharacterized protein</fullName>
    </submittedName>
</protein>
<dbReference type="EMBL" id="CAACVS010000129">
    <property type="protein sequence ID" value="VEU37536.1"/>
    <property type="molecule type" value="Genomic_DNA"/>
</dbReference>
<gene>
    <name evidence="2" type="ORF">PSNMU_V1.4_AUG-EV-PASAV3_0043360</name>
</gene>
<evidence type="ECO:0000313" key="3">
    <source>
        <dbReference type="Proteomes" id="UP000291116"/>
    </source>
</evidence>
<dbReference type="AlphaFoldDB" id="A0A448Z681"/>
<organism evidence="2 3">
    <name type="scientific">Pseudo-nitzschia multistriata</name>
    <dbReference type="NCBI Taxonomy" id="183589"/>
    <lineage>
        <taxon>Eukaryota</taxon>
        <taxon>Sar</taxon>
        <taxon>Stramenopiles</taxon>
        <taxon>Ochrophyta</taxon>
        <taxon>Bacillariophyta</taxon>
        <taxon>Bacillariophyceae</taxon>
        <taxon>Bacillariophycidae</taxon>
        <taxon>Bacillariales</taxon>
        <taxon>Bacillariaceae</taxon>
        <taxon>Pseudo-nitzschia</taxon>
    </lineage>
</organism>
<evidence type="ECO:0000256" key="1">
    <source>
        <dbReference type="SAM" id="MobiDB-lite"/>
    </source>
</evidence>
<name>A0A448Z681_9STRA</name>
<accession>A0A448Z681</accession>
<feature type="region of interest" description="Disordered" evidence="1">
    <location>
        <begin position="1"/>
        <end position="44"/>
    </location>
</feature>
<evidence type="ECO:0000313" key="2">
    <source>
        <dbReference type="EMBL" id="VEU37536.1"/>
    </source>
</evidence>